<comment type="function">
    <text evidence="7">Single strand-specific metallo-endoribonuclease involved in late-stage 70S ribosome quality control and in maturation of the 3' terminus of the 16S rRNA.</text>
</comment>
<keyword evidence="4 7" id="KW-0255">Endonuclease</keyword>
<dbReference type="Pfam" id="PF02130">
    <property type="entry name" value="YbeY"/>
    <property type="match status" value="1"/>
</dbReference>
<organism evidence="8 9">
    <name type="scientific">Robbsia betulipollinis</name>
    <dbReference type="NCBI Taxonomy" id="2981849"/>
    <lineage>
        <taxon>Bacteria</taxon>
        <taxon>Pseudomonadati</taxon>
        <taxon>Pseudomonadota</taxon>
        <taxon>Betaproteobacteria</taxon>
        <taxon>Burkholderiales</taxon>
        <taxon>Burkholderiaceae</taxon>
        <taxon>Robbsia</taxon>
    </lineage>
</organism>
<feature type="binding site" evidence="7">
    <location>
        <position position="135"/>
    </location>
    <ligand>
        <name>Zn(2+)</name>
        <dbReference type="ChEBI" id="CHEBI:29105"/>
        <note>catalytic</note>
    </ligand>
</feature>
<keyword evidence="7" id="KW-0963">Cytoplasm</keyword>
<dbReference type="InterPro" id="IPR002036">
    <property type="entry name" value="YbeY"/>
</dbReference>
<keyword evidence="5 7" id="KW-0378">Hydrolase</keyword>
<name>A0ABT3ZN52_9BURK</name>
<comment type="cofactor">
    <cofactor evidence="7">
        <name>Zn(2+)</name>
        <dbReference type="ChEBI" id="CHEBI:29105"/>
    </cofactor>
    <text evidence="7">Binds 1 zinc ion.</text>
</comment>
<dbReference type="PANTHER" id="PTHR46986:SF1">
    <property type="entry name" value="ENDORIBONUCLEASE YBEY, CHLOROPLASTIC"/>
    <property type="match status" value="1"/>
</dbReference>
<dbReference type="EMBL" id="JAPMXC010000001">
    <property type="protein sequence ID" value="MCY0387380.1"/>
    <property type="molecule type" value="Genomic_DNA"/>
</dbReference>
<evidence type="ECO:0000256" key="7">
    <source>
        <dbReference type="HAMAP-Rule" id="MF_00009"/>
    </source>
</evidence>
<evidence type="ECO:0000256" key="4">
    <source>
        <dbReference type="ARBA" id="ARBA00022759"/>
    </source>
</evidence>
<dbReference type="EC" id="3.1.-.-" evidence="7"/>
<dbReference type="NCBIfam" id="TIGR00043">
    <property type="entry name" value="rRNA maturation RNase YbeY"/>
    <property type="match status" value="1"/>
</dbReference>
<dbReference type="PROSITE" id="PS01306">
    <property type="entry name" value="UPF0054"/>
    <property type="match status" value="1"/>
</dbReference>
<dbReference type="RefSeq" id="WP_267847726.1">
    <property type="nucleotide sequence ID" value="NZ_JAPMXC010000001.1"/>
</dbReference>
<dbReference type="Gene3D" id="3.40.390.30">
    <property type="entry name" value="Metalloproteases ('zincins'), catalytic domain"/>
    <property type="match status" value="1"/>
</dbReference>
<dbReference type="InterPro" id="IPR020549">
    <property type="entry name" value="YbeY_CS"/>
</dbReference>
<evidence type="ECO:0000313" key="9">
    <source>
        <dbReference type="Proteomes" id="UP001082899"/>
    </source>
</evidence>
<evidence type="ECO:0000256" key="1">
    <source>
        <dbReference type="ARBA" id="ARBA00010875"/>
    </source>
</evidence>
<feature type="binding site" evidence="7">
    <location>
        <position position="129"/>
    </location>
    <ligand>
        <name>Zn(2+)</name>
        <dbReference type="ChEBI" id="CHEBI:29105"/>
        <note>catalytic</note>
    </ligand>
</feature>
<sequence length="185" mass="19757">MPAAAPAASAAAVPPRLDLNIQFVAPAYPTHRKLLTRARLKRWAGAALFADATLTLRFVDAEEGRTLNRSFRGRDYATNVLTFAYAESADDPVSGDLVLCCPVVEREAAEQGKTLDAHYAHLVVHGVLHAQGYDHEDDAEAVEMESIETELLLALGHADPYADAQTGRIADEPAAPGAFPGANVP</sequence>
<comment type="caution">
    <text evidence="8">The sequence shown here is derived from an EMBL/GenBank/DDBJ whole genome shotgun (WGS) entry which is preliminary data.</text>
</comment>
<proteinExistence type="inferred from homology"/>
<comment type="subcellular location">
    <subcellularLocation>
        <location evidence="7">Cytoplasm</location>
    </subcellularLocation>
</comment>
<dbReference type="Proteomes" id="UP001082899">
    <property type="component" value="Unassembled WGS sequence"/>
</dbReference>
<dbReference type="PANTHER" id="PTHR46986">
    <property type="entry name" value="ENDORIBONUCLEASE YBEY, CHLOROPLASTIC"/>
    <property type="match status" value="1"/>
</dbReference>
<keyword evidence="9" id="KW-1185">Reference proteome</keyword>
<evidence type="ECO:0000256" key="6">
    <source>
        <dbReference type="ARBA" id="ARBA00022833"/>
    </source>
</evidence>
<keyword evidence="6 7" id="KW-0862">Zinc</keyword>
<evidence type="ECO:0000256" key="2">
    <source>
        <dbReference type="ARBA" id="ARBA00022722"/>
    </source>
</evidence>
<gene>
    <name evidence="7 8" type="primary">ybeY</name>
    <name evidence="8" type="ORF">OVY01_09055</name>
</gene>
<dbReference type="SUPFAM" id="SSF55486">
    <property type="entry name" value="Metalloproteases ('zincins'), catalytic domain"/>
    <property type="match status" value="1"/>
</dbReference>
<dbReference type="HAMAP" id="MF_00009">
    <property type="entry name" value="Endoribonucl_YbeY"/>
    <property type="match status" value="1"/>
</dbReference>
<keyword evidence="7" id="KW-0690">Ribosome biogenesis</keyword>
<evidence type="ECO:0000256" key="5">
    <source>
        <dbReference type="ARBA" id="ARBA00022801"/>
    </source>
</evidence>
<reference evidence="8" key="1">
    <citation type="submission" date="2022-11" db="EMBL/GenBank/DDBJ databases">
        <title>Robbsia betulipollinis sp. nov., isolated from pollen of birch (Betula pendula).</title>
        <authorList>
            <person name="Shi H."/>
            <person name="Ambika Manirajan B."/>
            <person name="Ratering S."/>
            <person name="Geissler-Plaum R."/>
            <person name="Schnell S."/>
        </authorList>
    </citation>
    <scope>NUCLEOTIDE SEQUENCE</scope>
    <source>
        <strain evidence="8">Bb-Pol-6</strain>
    </source>
</reference>
<comment type="similarity">
    <text evidence="1 7">Belongs to the endoribonuclease YbeY family.</text>
</comment>
<keyword evidence="2 7" id="KW-0540">Nuclease</keyword>
<feature type="binding site" evidence="7">
    <location>
        <position position="125"/>
    </location>
    <ligand>
        <name>Zn(2+)</name>
        <dbReference type="ChEBI" id="CHEBI:29105"/>
        <note>catalytic</note>
    </ligand>
</feature>
<keyword evidence="7" id="KW-0698">rRNA processing</keyword>
<evidence type="ECO:0000313" key="8">
    <source>
        <dbReference type="EMBL" id="MCY0387380.1"/>
    </source>
</evidence>
<accession>A0ABT3ZN52</accession>
<keyword evidence="3 7" id="KW-0479">Metal-binding</keyword>
<evidence type="ECO:0000256" key="3">
    <source>
        <dbReference type="ARBA" id="ARBA00022723"/>
    </source>
</evidence>
<protein>
    <recommendedName>
        <fullName evidence="7">Endoribonuclease YbeY</fullName>
        <ecNumber evidence="7">3.1.-.-</ecNumber>
    </recommendedName>
</protein>
<dbReference type="InterPro" id="IPR023091">
    <property type="entry name" value="MetalPrtase_cat_dom_sf_prd"/>
</dbReference>